<dbReference type="EMBL" id="OVEO01000004">
    <property type="protein sequence ID" value="SPQ95759.1"/>
    <property type="molecule type" value="Genomic_DNA"/>
</dbReference>
<geneLocation type="mitochondrion" evidence="1"/>
<proteinExistence type="predicted"/>
<reference evidence="1 2" key="1">
    <citation type="submission" date="2018-03" db="EMBL/GenBank/DDBJ databases">
        <authorList>
            <person name="Fogelqvist J."/>
        </authorList>
    </citation>
    <scope>NUCLEOTIDE SEQUENCE [LARGE SCALE GENOMIC DNA]</scope>
</reference>
<dbReference type="AlphaFoldDB" id="A0A3P3Y6F9"/>
<dbReference type="Proteomes" id="UP000290189">
    <property type="component" value="Unassembled WGS sequence"/>
</dbReference>
<evidence type="ECO:0000313" key="1">
    <source>
        <dbReference type="EMBL" id="SPQ95759.1"/>
    </source>
</evidence>
<gene>
    <name evidence="1" type="ORF">PLBR_LOCUS2974</name>
</gene>
<accession>A0A3P3Y6F9</accession>
<keyword evidence="1" id="KW-0496">Mitochondrion</keyword>
<sequence length="401" mass="44191">MNRVPVCIQSSTLLGEFLRDCNLRSRGLSATDDTTSDPSASIARRLRQLMARLAQVVSDYDNARLIRHPVYEQAMRVDTFVNDECASDDGIVANEGDHRIRDGDSGDAVLVGDDVAEVAEMAFAGSRRTMCHLHRVEVPTRRRTPLRQVTEFVNVEALEHPTLDVTLPKAHRSSQRSTCFPASNPLIVPAILVGPPASSCDSVTDPDTPSPRNTHTPVRTPMCLVFVSDDTSPERTSEILLDCTYGGDIWSEPRMLFACPSAIVRITMRAMIWMTILVLASRVHAQDQERQPEQGPSSQPMSQGRLPLVLLMLCSAVAATWAIMNIRAKISLRLAQKAMDQAGLDNMKELVEDEVGASIIELQQRNDTSDKVVIEAGEPARANDRHFVVVPEPIYKSAGDQ</sequence>
<protein>
    <submittedName>
        <fullName evidence="1">Uncharacterized protein</fullName>
    </submittedName>
</protein>
<name>A0A3P3Y6F9_PLABS</name>
<organism evidence="1 2">
    <name type="scientific">Plasmodiophora brassicae</name>
    <name type="common">Clubroot disease agent</name>
    <dbReference type="NCBI Taxonomy" id="37360"/>
    <lineage>
        <taxon>Eukaryota</taxon>
        <taxon>Sar</taxon>
        <taxon>Rhizaria</taxon>
        <taxon>Endomyxa</taxon>
        <taxon>Phytomyxea</taxon>
        <taxon>Plasmodiophorida</taxon>
        <taxon>Plasmodiophoridae</taxon>
        <taxon>Plasmodiophora</taxon>
    </lineage>
</organism>
<evidence type="ECO:0000313" key="2">
    <source>
        <dbReference type="Proteomes" id="UP000290189"/>
    </source>
</evidence>